<dbReference type="PANTHER" id="PTHR32060">
    <property type="entry name" value="TAIL-SPECIFIC PROTEASE"/>
    <property type="match status" value="1"/>
</dbReference>
<evidence type="ECO:0000259" key="7">
    <source>
        <dbReference type="SMART" id="SM00228"/>
    </source>
</evidence>
<dbReference type="SMART" id="SM00245">
    <property type="entry name" value="TSPc"/>
    <property type="match status" value="1"/>
</dbReference>
<dbReference type="InterPro" id="IPR004447">
    <property type="entry name" value="Peptidase_S41A"/>
</dbReference>
<dbReference type="SMART" id="SM00228">
    <property type="entry name" value="PDZ"/>
    <property type="match status" value="1"/>
</dbReference>
<feature type="signal peptide" evidence="6">
    <location>
        <begin position="1"/>
        <end position="25"/>
    </location>
</feature>
<name>A0A7S0HEZ8_9CRYP</name>
<dbReference type="SUPFAM" id="SSF50156">
    <property type="entry name" value="PDZ domain-like"/>
    <property type="match status" value="1"/>
</dbReference>
<dbReference type="InterPro" id="IPR036034">
    <property type="entry name" value="PDZ_sf"/>
</dbReference>
<dbReference type="Gene3D" id="2.30.42.10">
    <property type="match status" value="1"/>
</dbReference>
<feature type="chain" id="PRO_5031025327" description="PDZ domain-containing protein" evidence="6">
    <location>
        <begin position="26"/>
        <end position="741"/>
    </location>
</feature>
<dbReference type="InterPro" id="IPR029045">
    <property type="entry name" value="ClpP/crotonase-like_dom_sf"/>
</dbReference>
<comment type="similarity">
    <text evidence="1">Belongs to the peptidase S41A family.</text>
</comment>
<sequence>MVKMGGPRTFRPSLCMLLLAAAAQSLQLPLALSLSPPPSQHLPAFVSSPVSDVFTIRRHGRMPPALCSPRGPPQRANGLRTAAMSADPKDGEQDKSLLKKAVNAWNSLFQPSFQVSVPVAIFSWLVGSVALTGAVFVALVYLVPEPEITEPSSSVVEDVALFEHILRDIDSGYVEKVSTEQLFETGVRAMLGSLDPYTEFENNKAAENLQIQTFGTYGGVGLGLSEDWKIGSDGRERETKSFRVMNALEGYAYDAGLRTGDHIFQVDDVKLEGKTIADVTSLLRGKPGSDVRVAFYRDGVEKPGEIILHRDQVHINDVALAMRIGPWADSIGYIQLKGFAADAGREVKNALLQLKESSTDGKLKAVVLDLRGNPGGLLTSAVDVAEQFVPRGSVIVTTKGRDGPVWSYTSQRDPVLDPSTRVIVLTDRRTASAAEIVAGAIQDHDRGLIVGEKTFGKGLVQQVAHLPYDTSLKFTVAKYYTPSGRCIQSVQYREGGELGSLDGSKASEGKSYVSREVKDGERKTFKTSKGRLVRDGGGVEPDLMIPAPSQSEIELQLVEQGAYLNFASKWAVEHPDLINEKLIWQDNDIVTPQVFDEFVRYISDKKESGFELRTRFDGAIRELSEAVSLGGFPKLKTELDGLQDLAHSELLIHIMEHRDLISQRIEDALRARCEPETVRIAHALRHDQYVSKATEIAMNPRAYDSFLSEGVAIAPATQDHKTILGKKQLSASARRANGHYM</sequence>
<reference evidence="9" key="1">
    <citation type="submission" date="2021-01" db="EMBL/GenBank/DDBJ databases">
        <authorList>
            <person name="Corre E."/>
            <person name="Pelletier E."/>
            <person name="Niang G."/>
            <person name="Scheremetjew M."/>
            <person name="Finn R."/>
            <person name="Kale V."/>
            <person name="Holt S."/>
            <person name="Cochrane G."/>
            <person name="Meng A."/>
            <person name="Brown T."/>
            <person name="Cohen L."/>
        </authorList>
    </citation>
    <scope>NUCLEOTIDE SEQUENCE</scope>
    <source>
        <strain evidence="9">CCMP325</strain>
    </source>
</reference>
<keyword evidence="6" id="KW-0732">Signal</keyword>
<evidence type="ECO:0000256" key="6">
    <source>
        <dbReference type="SAM" id="SignalP"/>
    </source>
</evidence>
<organism evidence="9">
    <name type="scientific">Hanusia phi</name>
    <dbReference type="NCBI Taxonomy" id="3032"/>
    <lineage>
        <taxon>Eukaryota</taxon>
        <taxon>Cryptophyceae</taxon>
        <taxon>Pyrenomonadales</taxon>
        <taxon>Geminigeraceae</taxon>
        <taxon>Hanusia</taxon>
    </lineage>
</organism>
<dbReference type="InterPro" id="IPR041489">
    <property type="entry name" value="PDZ_6"/>
</dbReference>
<dbReference type="AlphaFoldDB" id="A0A7S0HEZ8"/>
<dbReference type="NCBIfam" id="TIGR00225">
    <property type="entry name" value="prc"/>
    <property type="match status" value="1"/>
</dbReference>
<dbReference type="Gene3D" id="3.30.750.44">
    <property type="match status" value="1"/>
</dbReference>
<dbReference type="InterPro" id="IPR001478">
    <property type="entry name" value="PDZ"/>
</dbReference>
<dbReference type="EMBL" id="HBEO01006544">
    <property type="protein sequence ID" value="CAD8473212.1"/>
    <property type="molecule type" value="Transcribed_RNA"/>
</dbReference>
<evidence type="ECO:0000256" key="3">
    <source>
        <dbReference type="ARBA" id="ARBA00022801"/>
    </source>
</evidence>
<dbReference type="InterPro" id="IPR005151">
    <property type="entry name" value="Tail-specific_protease"/>
</dbReference>
<evidence type="ECO:0000256" key="2">
    <source>
        <dbReference type="ARBA" id="ARBA00022670"/>
    </source>
</evidence>
<dbReference type="Pfam" id="PF17820">
    <property type="entry name" value="PDZ_6"/>
    <property type="match status" value="1"/>
</dbReference>
<keyword evidence="5" id="KW-0812">Transmembrane</keyword>
<dbReference type="SUPFAM" id="SSF52096">
    <property type="entry name" value="ClpP/crotonase"/>
    <property type="match status" value="1"/>
</dbReference>
<feature type="domain" description="PDZ" evidence="7">
    <location>
        <begin position="218"/>
        <end position="299"/>
    </location>
</feature>
<evidence type="ECO:0000256" key="5">
    <source>
        <dbReference type="SAM" id="Phobius"/>
    </source>
</evidence>
<protein>
    <recommendedName>
        <fullName evidence="10">PDZ domain-containing protein</fullName>
    </recommendedName>
</protein>
<evidence type="ECO:0000256" key="1">
    <source>
        <dbReference type="ARBA" id="ARBA00009179"/>
    </source>
</evidence>
<evidence type="ECO:0000256" key="4">
    <source>
        <dbReference type="ARBA" id="ARBA00022825"/>
    </source>
</evidence>
<keyword evidence="5" id="KW-1133">Transmembrane helix</keyword>
<keyword evidence="3" id="KW-0378">Hydrolase</keyword>
<keyword evidence="5" id="KW-0472">Membrane</keyword>
<keyword evidence="4" id="KW-0720">Serine protease</keyword>
<dbReference type="PANTHER" id="PTHR32060:SF22">
    <property type="entry name" value="CARBOXYL-TERMINAL-PROCESSING PEPTIDASE 3, CHLOROPLASTIC"/>
    <property type="match status" value="1"/>
</dbReference>
<accession>A0A7S0HEZ8</accession>
<dbReference type="CDD" id="cd07560">
    <property type="entry name" value="Peptidase_S41_CPP"/>
    <property type="match status" value="1"/>
</dbReference>
<dbReference type="Gene3D" id="3.90.226.10">
    <property type="entry name" value="2-enoyl-CoA Hydratase, Chain A, domain 1"/>
    <property type="match status" value="1"/>
</dbReference>
<proteinExistence type="inferred from homology"/>
<evidence type="ECO:0000259" key="8">
    <source>
        <dbReference type="SMART" id="SM00245"/>
    </source>
</evidence>
<dbReference type="GO" id="GO:0004175">
    <property type="term" value="F:endopeptidase activity"/>
    <property type="evidence" value="ECO:0007669"/>
    <property type="project" value="TreeGrafter"/>
</dbReference>
<keyword evidence="2" id="KW-0645">Protease</keyword>
<dbReference type="Pfam" id="PF03572">
    <property type="entry name" value="Peptidase_S41"/>
    <property type="match status" value="1"/>
</dbReference>
<dbReference type="GO" id="GO:0006508">
    <property type="term" value="P:proteolysis"/>
    <property type="evidence" value="ECO:0007669"/>
    <property type="project" value="UniProtKB-KW"/>
</dbReference>
<evidence type="ECO:0000313" key="9">
    <source>
        <dbReference type="EMBL" id="CAD8473212.1"/>
    </source>
</evidence>
<dbReference type="CDD" id="cd06782">
    <property type="entry name" value="cpPDZ_CPP-like"/>
    <property type="match status" value="1"/>
</dbReference>
<evidence type="ECO:0008006" key="10">
    <source>
        <dbReference type="Google" id="ProtNLM"/>
    </source>
</evidence>
<feature type="domain" description="Tail specific protease" evidence="8">
    <location>
        <begin position="301"/>
        <end position="493"/>
    </location>
</feature>
<feature type="transmembrane region" description="Helical" evidence="5">
    <location>
        <begin position="121"/>
        <end position="143"/>
    </location>
</feature>
<gene>
    <name evidence="9" type="ORF">HPHI1048_LOCUS4613</name>
</gene>
<dbReference type="GO" id="GO:0008236">
    <property type="term" value="F:serine-type peptidase activity"/>
    <property type="evidence" value="ECO:0007669"/>
    <property type="project" value="UniProtKB-KW"/>
</dbReference>